<evidence type="ECO:0000256" key="6">
    <source>
        <dbReference type="ARBA" id="ARBA00032829"/>
    </source>
</evidence>
<feature type="domain" description="Peptidase S9 prolyl oligopeptidase catalytic" evidence="7">
    <location>
        <begin position="476"/>
        <end position="685"/>
    </location>
</feature>
<dbReference type="Proteomes" id="UP000799776">
    <property type="component" value="Unassembled WGS sequence"/>
</dbReference>
<gene>
    <name evidence="8" type="ORF">K490DRAFT_73197</name>
</gene>
<keyword evidence="3" id="KW-0732">Signal</keyword>
<comment type="similarity">
    <text evidence="1">Belongs to the peptidase S9C family.</text>
</comment>
<sequence>MTIRATKFTPEVLLSAPRRSAGVPNADGSKVLYTVSTYSFSEHSSTSQVRVLDTSSGESQLVSDNSDASEPTWLANGDVLLLTPGSNGTTDVVVGPVDGFKNSYTAGTIGGSASGVKLASLGNGTYAFAITAQAKPDGTIYNSETAETSKSTGRLYKAIFVRHWDSWITPNRNTIFYGSLSKDGSKYKLSSLVNALAGTSLESPVPPFGGTDNFDISSSGIAFVAKDPGLIPALYTKINVYLISLSTFTESTPPAPFMIPTPGYDGQATSPVFSPNGTKLAFAKMKQIQYESDKLQLFIMPDVRRPGWVYNPLATANGEGAWDRSVSAITWSADASWLYLTAENLGRISLFEFPANTNPHNSIKPKLVFEGGSVSDARIQANGDVFITATSLIDNSAYFKYTPGHPSPVQISSNSKNGSSFGLHREQVSEVWYPGAANGTQIHAWVMKPSNFNPDVRYPLAYLIHGGPQGSWEDSWSTRWNPAVFAEQGYVVVMPNPTGSTGYGQHLTDAIQDQWGGLPYQDLVNGFKYVEENMDYVDTSRAVELGASYGGYMTNWIQGHDLGRKFKALVTHDGVFSMTSQMSSEELWFPEHDLGGKFWANRSSWTEWDPSKHTDKWATPHLIIHNELDYRLTIAEGLSAFNVLQDRGVESQFLSFPDENHWVLKPENSLLWHTVVFDWINSHVGLPKYSDQSTNASALEESALQNRASDIGLKN</sequence>
<evidence type="ECO:0000313" key="9">
    <source>
        <dbReference type="Proteomes" id="UP000799776"/>
    </source>
</evidence>
<dbReference type="PANTHER" id="PTHR42776">
    <property type="entry name" value="SERINE PEPTIDASE S9 FAMILY MEMBER"/>
    <property type="match status" value="1"/>
</dbReference>
<organism evidence="8 9">
    <name type="scientific">Saccharata proteae CBS 121410</name>
    <dbReference type="NCBI Taxonomy" id="1314787"/>
    <lineage>
        <taxon>Eukaryota</taxon>
        <taxon>Fungi</taxon>
        <taxon>Dikarya</taxon>
        <taxon>Ascomycota</taxon>
        <taxon>Pezizomycotina</taxon>
        <taxon>Dothideomycetes</taxon>
        <taxon>Dothideomycetes incertae sedis</taxon>
        <taxon>Botryosphaeriales</taxon>
        <taxon>Saccharataceae</taxon>
        <taxon>Saccharata</taxon>
    </lineage>
</organism>
<comment type="caution">
    <text evidence="8">The sequence shown here is derived from an EMBL/GenBank/DDBJ whole genome shotgun (WGS) entry which is preliminary data.</text>
</comment>
<dbReference type="SUPFAM" id="SSF53474">
    <property type="entry name" value="alpha/beta-Hydrolases"/>
    <property type="match status" value="1"/>
</dbReference>
<evidence type="ECO:0000256" key="1">
    <source>
        <dbReference type="ARBA" id="ARBA00010040"/>
    </source>
</evidence>
<dbReference type="InterPro" id="IPR029058">
    <property type="entry name" value="AB_hydrolase_fold"/>
</dbReference>
<dbReference type="Gene3D" id="2.120.10.30">
    <property type="entry name" value="TolB, C-terminal domain"/>
    <property type="match status" value="1"/>
</dbReference>
<evidence type="ECO:0000256" key="5">
    <source>
        <dbReference type="ARBA" id="ARBA00022825"/>
    </source>
</evidence>
<dbReference type="Pfam" id="PF00326">
    <property type="entry name" value="Peptidase_S9"/>
    <property type="match status" value="1"/>
</dbReference>
<evidence type="ECO:0000313" key="8">
    <source>
        <dbReference type="EMBL" id="KAF2088244.1"/>
    </source>
</evidence>
<keyword evidence="4" id="KW-0378">Hydrolase</keyword>
<keyword evidence="9" id="KW-1185">Reference proteome</keyword>
<dbReference type="Gene3D" id="3.40.50.1820">
    <property type="entry name" value="alpha/beta hydrolase"/>
    <property type="match status" value="1"/>
</dbReference>
<dbReference type="InterPro" id="IPR011042">
    <property type="entry name" value="6-blade_b-propeller_TolB-like"/>
</dbReference>
<proteinExistence type="inferred from homology"/>
<keyword evidence="5" id="KW-0720">Serine protease</keyword>
<dbReference type="EMBL" id="ML978717">
    <property type="protein sequence ID" value="KAF2088244.1"/>
    <property type="molecule type" value="Genomic_DNA"/>
</dbReference>
<name>A0A9P4LXZ3_9PEZI</name>
<dbReference type="FunFam" id="3.40.50.1820:FF:000028">
    <property type="entry name" value="S9 family peptidase"/>
    <property type="match status" value="1"/>
</dbReference>
<dbReference type="PANTHER" id="PTHR42776:SF13">
    <property type="entry name" value="DIPEPTIDYL-PEPTIDASE 5"/>
    <property type="match status" value="1"/>
</dbReference>
<keyword evidence="2" id="KW-0645">Protease</keyword>
<dbReference type="InterPro" id="IPR001375">
    <property type="entry name" value="Peptidase_S9_cat"/>
</dbReference>
<evidence type="ECO:0000256" key="2">
    <source>
        <dbReference type="ARBA" id="ARBA00022670"/>
    </source>
</evidence>
<accession>A0A9P4LXZ3</accession>
<dbReference type="AlphaFoldDB" id="A0A9P4LXZ3"/>
<dbReference type="GO" id="GO:0006508">
    <property type="term" value="P:proteolysis"/>
    <property type="evidence" value="ECO:0007669"/>
    <property type="project" value="UniProtKB-KW"/>
</dbReference>
<protein>
    <recommendedName>
        <fullName evidence="6">Dipeptidyl-peptidase V</fullName>
    </recommendedName>
</protein>
<dbReference type="SUPFAM" id="SSF82171">
    <property type="entry name" value="DPP6 N-terminal domain-like"/>
    <property type="match status" value="1"/>
</dbReference>
<reference evidence="8" key="1">
    <citation type="journal article" date="2020" name="Stud. Mycol.">
        <title>101 Dothideomycetes genomes: a test case for predicting lifestyles and emergence of pathogens.</title>
        <authorList>
            <person name="Haridas S."/>
            <person name="Albert R."/>
            <person name="Binder M."/>
            <person name="Bloem J."/>
            <person name="Labutti K."/>
            <person name="Salamov A."/>
            <person name="Andreopoulos B."/>
            <person name="Baker S."/>
            <person name="Barry K."/>
            <person name="Bills G."/>
            <person name="Bluhm B."/>
            <person name="Cannon C."/>
            <person name="Castanera R."/>
            <person name="Culley D."/>
            <person name="Daum C."/>
            <person name="Ezra D."/>
            <person name="Gonzalez J."/>
            <person name="Henrissat B."/>
            <person name="Kuo A."/>
            <person name="Liang C."/>
            <person name="Lipzen A."/>
            <person name="Lutzoni F."/>
            <person name="Magnuson J."/>
            <person name="Mondo S."/>
            <person name="Nolan M."/>
            <person name="Ohm R."/>
            <person name="Pangilinan J."/>
            <person name="Park H.-J."/>
            <person name="Ramirez L."/>
            <person name="Alfaro M."/>
            <person name="Sun H."/>
            <person name="Tritt A."/>
            <person name="Yoshinaga Y."/>
            <person name="Zwiers L.-H."/>
            <person name="Turgeon B."/>
            <person name="Goodwin S."/>
            <person name="Spatafora J."/>
            <person name="Crous P."/>
            <person name="Grigoriev I."/>
        </authorList>
    </citation>
    <scope>NUCLEOTIDE SEQUENCE</scope>
    <source>
        <strain evidence="8">CBS 121410</strain>
    </source>
</reference>
<evidence type="ECO:0000259" key="7">
    <source>
        <dbReference type="Pfam" id="PF00326"/>
    </source>
</evidence>
<evidence type="ECO:0000256" key="4">
    <source>
        <dbReference type="ARBA" id="ARBA00022801"/>
    </source>
</evidence>
<evidence type="ECO:0000256" key="3">
    <source>
        <dbReference type="ARBA" id="ARBA00022729"/>
    </source>
</evidence>
<dbReference type="OrthoDB" id="416344at2759"/>
<dbReference type="GO" id="GO:0004252">
    <property type="term" value="F:serine-type endopeptidase activity"/>
    <property type="evidence" value="ECO:0007669"/>
    <property type="project" value="TreeGrafter"/>
</dbReference>